<dbReference type="OrthoDB" id="9796632at2"/>
<evidence type="ECO:0000256" key="4">
    <source>
        <dbReference type="SAM" id="Phobius"/>
    </source>
</evidence>
<dbReference type="PROSITE" id="PS50850">
    <property type="entry name" value="MFS"/>
    <property type="match status" value="1"/>
</dbReference>
<dbReference type="SUPFAM" id="SSF103473">
    <property type="entry name" value="MFS general substrate transporter"/>
    <property type="match status" value="1"/>
</dbReference>
<dbReference type="InterPro" id="IPR036259">
    <property type="entry name" value="MFS_trans_sf"/>
</dbReference>
<dbReference type="InterPro" id="IPR050327">
    <property type="entry name" value="Proton-linked_MCT"/>
</dbReference>
<organism evidence="6 7">
    <name type="scientific">Reyranella soli</name>
    <dbReference type="NCBI Taxonomy" id="1230389"/>
    <lineage>
        <taxon>Bacteria</taxon>
        <taxon>Pseudomonadati</taxon>
        <taxon>Pseudomonadota</taxon>
        <taxon>Alphaproteobacteria</taxon>
        <taxon>Hyphomicrobiales</taxon>
        <taxon>Reyranellaceae</taxon>
        <taxon>Reyranella</taxon>
    </lineage>
</organism>
<evidence type="ECO:0000256" key="2">
    <source>
        <dbReference type="ARBA" id="ARBA00022989"/>
    </source>
</evidence>
<keyword evidence="7" id="KW-1185">Reference proteome</keyword>
<feature type="transmembrane region" description="Helical" evidence="4">
    <location>
        <begin position="291"/>
        <end position="309"/>
    </location>
</feature>
<feature type="transmembrane region" description="Helical" evidence="4">
    <location>
        <begin position="348"/>
        <end position="368"/>
    </location>
</feature>
<feature type="transmembrane region" description="Helical" evidence="4">
    <location>
        <begin position="47"/>
        <end position="68"/>
    </location>
</feature>
<dbReference type="InterPro" id="IPR020846">
    <property type="entry name" value="MFS_dom"/>
</dbReference>
<proteinExistence type="predicted"/>
<feature type="transmembrane region" description="Helical" evidence="4">
    <location>
        <begin position="74"/>
        <end position="93"/>
    </location>
</feature>
<feature type="transmembrane region" description="Helical" evidence="4">
    <location>
        <begin position="315"/>
        <end position="336"/>
    </location>
</feature>
<protein>
    <submittedName>
        <fullName evidence="6">MFS transporter</fullName>
    </submittedName>
</protein>
<feature type="transmembrane region" description="Helical" evidence="4">
    <location>
        <begin position="12"/>
        <end position="35"/>
    </location>
</feature>
<accession>A0A512N5R7</accession>
<feature type="transmembrane region" description="Helical" evidence="4">
    <location>
        <begin position="380"/>
        <end position="399"/>
    </location>
</feature>
<feature type="transmembrane region" description="Helical" evidence="4">
    <location>
        <begin position="136"/>
        <end position="156"/>
    </location>
</feature>
<evidence type="ECO:0000256" key="1">
    <source>
        <dbReference type="ARBA" id="ARBA00022692"/>
    </source>
</evidence>
<dbReference type="AlphaFoldDB" id="A0A512N5R7"/>
<dbReference type="EMBL" id="BKAJ01000030">
    <property type="protein sequence ID" value="GEP54320.1"/>
    <property type="molecule type" value="Genomic_DNA"/>
</dbReference>
<dbReference type="Proteomes" id="UP000321058">
    <property type="component" value="Unassembled WGS sequence"/>
</dbReference>
<dbReference type="PANTHER" id="PTHR11360">
    <property type="entry name" value="MONOCARBOXYLATE TRANSPORTER"/>
    <property type="match status" value="1"/>
</dbReference>
<dbReference type="InterPro" id="IPR011701">
    <property type="entry name" value="MFS"/>
</dbReference>
<evidence type="ECO:0000259" key="5">
    <source>
        <dbReference type="PROSITE" id="PS50850"/>
    </source>
</evidence>
<evidence type="ECO:0000313" key="6">
    <source>
        <dbReference type="EMBL" id="GEP54320.1"/>
    </source>
</evidence>
<comment type="caution">
    <text evidence="6">The sequence shown here is derived from an EMBL/GenBank/DDBJ whole genome shotgun (WGS) entry which is preliminary data.</text>
</comment>
<keyword evidence="2 4" id="KW-1133">Transmembrane helix</keyword>
<dbReference type="PANTHER" id="PTHR11360:SF290">
    <property type="entry name" value="MONOCARBOXYLATE MFS PERMEASE"/>
    <property type="match status" value="1"/>
</dbReference>
<evidence type="ECO:0000313" key="7">
    <source>
        <dbReference type="Proteomes" id="UP000321058"/>
    </source>
</evidence>
<gene>
    <name evidence="6" type="ORF">RSO01_14860</name>
</gene>
<sequence length="413" mass="42645">MTRANGSAYGWVIVAAGALMTCVSMGAMFSLAVFLQPISVDTGWSRTGISTAMTIDFLVMGFAAFAWGAMSDRFGPKIVVLSGSLMLGLGLVLGSRATSLVEFQLVFGILVGAAAGAFYAPMMALASGWIENNRSLAVALVSAGAGTAPLTVAPFARWLIDNYDWRPAMLVVGIVAWILLIPASFLVRRPPVVLETNPPAPGVATPVAAVVETRMSAGEALRTPQFAVLALAHFACCAAHSGPIFHMVTYAIGCGIPAMVAVSVYSLAGLSGLGGRVLLGVLADRLGAKPVLVGGLMVQALGAGAYLFARELGELYALSVVFGIAYGGVMPLYAILARDYFGPHIMGTVFGAISAMASLGMAFGPWAGGWVFDTYASYSWLYIGSFTVGLAAVAVAFTFKPAPAASKLTVSVS</sequence>
<dbReference type="Pfam" id="PF07690">
    <property type="entry name" value="MFS_1"/>
    <property type="match status" value="1"/>
</dbReference>
<dbReference type="RefSeq" id="WP_147147761.1">
    <property type="nucleotide sequence ID" value="NZ_BKAJ01000030.1"/>
</dbReference>
<name>A0A512N5R7_9HYPH</name>
<dbReference type="Gene3D" id="1.20.1250.20">
    <property type="entry name" value="MFS general substrate transporter like domains"/>
    <property type="match status" value="2"/>
</dbReference>
<dbReference type="GO" id="GO:0022857">
    <property type="term" value="F:transmembrane transporter activity"/>
    <property type="evidence" value="ECO:0007669"/>
    <property type="project" value="InterPro"/>
</dbReference>
<keyword evidence="3 4" id="KW-0472">Membrane</keyword>
<evidence type="ECO:0000256" key="3">
    <source>
        <dbReference type="ARBA" id="ARBA00023136"/>
    </source>
</evidence>
<feature type="transmembrane region" description="Helical" evidence="4">
    <location>
        <begin position="168"/>
        <end position="187"/>
    </location>
</feature>
<keyword evidence="1 4" id="KW-0812">Transmembrane</keyword>
<dbReference type="CDD" id="cd17355">
    <property type="entry name" value="MFS_YcxA_like"/>
    <property type="match status" value="1"/>
</dbReference>
<feature type="transmembrane region" description="Helical" evidence="4">
    <location>
        <begin position="105"/>
        <end position="130"/>
    </location>
</feature>
<feature type="domain" description="Major facilitator superfamily (MFS) profile" evidence="5">
    <location>
        <begin position="10"/>
        <end position="404"/>
    </location>
</feature>
<feature type="transmembrane region" description="Helical" evidence="4">
    <location>
        <begin position="250"/>
        <end position="279"/>
    </location>
</feature>
<reference evidence="6 7" key="1">
    <citation type="submission" date="2019-07" db="EMBL/GenBank/DDBJ databases">
        <title>Whole genome shotgun sequence of Reyranella soli NBRC 108950.</title>
        <authorList>
            <person name="Hosoyama A."/>
            <person name="Uohara A."/>
            <person name="Ohji S."/>
            <person name="Ichikawa N."/>
        </authorList>
    </citation>
    <scope>NUCLEOTIDE SEQUENCE [LARGE SCALE GENOMIC DNA]</scope>
    <source>
        <strain evidence="6 7">NBRC 108950</strain>
    </source>
</reference>